<dbReference type="STRING" id="1385510.GCA_000425205_01843"/>
<feature type="coiled-coil region" evidence="1">
    <location>
        <begin position="11"/>
        <end position="38"/>
    </location>
</feature>
<gene>
    <name evidence="2" type="ORF">N781_15065</name>
</gene>
<dbReference type="RefSeq" id="WP_026800246.1">
    <property type="nucleotide sequence ID" value="NZ_AULI01000007.1"/>
</dbReference>
<reference evidence="2 3" key="1">
    <citation type="submission" date="2013-08" db="EMBL/GenBank/DDBJ databases">
        <authorList>
            <person name="Huang J."/>
            <person name="Wang G."/>
        </authorList>
    </citation>
    <scope>NUCLEOTIDE SEQUENCE [LARGE SCALE GENOMIC DNA]</scope>
    <source>
        <strain evidence="2 3">JSM 076056</strain>
    </source>
</reference>
<keyword evidence="1" id="KW-0175">Coiled coil</keyword>
<evidence type="ECO:0000256" key="1">
    <source>
        <dbReference type="SAM" id="Coils"/>
    </source>
</evidence>
<evidence type="ECO:0000313" key="3">
    <source>
        <dbReference type="Proteomes" id="UP000030528"/>
    </source>
</evidence>
<dbReference type="Proteomes" id="UP000030528">
    <property type="component" value="Unassembled WGS sequence"/>
</dbReference>
<organism evidence="2 3">
    <name type="scientific">Pontibacillus halophilus JSM 076056 = DSM 19796</name>
    <dbReference type="NCBI Taxonomy" id="1385510"/>
    <lineage>
        <taxon>Bacteria</taxon>
        <taxon>Bacillati</taxon>
        <taxon>Bacillota</taxon>
        <taxon>Bacilli</taxon>
        <taxon>Bacillales</taxon>
        <taxon>Bacillaceae</taxon>
        <taxon>Pontibacillus</taxon>
    </lineage>
</organism>
<protein>
    <recommendedName>
        <fullName evidence="4">Spore germination protein GerPC</fullName>
    </recommendedName>
</protein>
<comment type="caution">
    <text evidence="2">The sequence shown here is derived from an EMBL/GenBank/DDBJ whole genome shotgun (WGS) entry which is preliminary data.</text>
</comment>
<dbReference type="AlphaFoldDB" id="A0A0A5IAC5"/>
<dbReference type="InterPro" id="IPR019673">
    <property type="entry name" value="Spore_germination_GerPC"/>
</dbReference>
<sequence length="204" mass="23328">MYPSNGFQDYLQRLHALIDKQTDQLEQLSRRVNQLEDKLNTPTPAPPPGTNIEKIEYHFDQLKIETLEGTLNIGLTPSDGAAGTGIEQLSIQEQPFPPKANTADMVKQNLVNGLNQYLTDQGPREIQQLSREFGQPFDHDYEQKLLDDIRKQLDARVQHYMAKANVQNGMLGDDDRDDVLNQIKDEVRHSLREFMNRHYGKGAD</sequence>
<proteinExistence type="predicted"/>
<accession>A0A0A5IAC5</accession>
<name>A0A0A5IAC5_9BACI</name>
<dbReference type="Pfam" id="PF10737">
    <property type="entry name" value="GerPC"/>
    <property type="match status" value="1"/>
</dbReference>
<evidence type="ECO:0000313" key="2">
    <source>
        <dbReference type="EMBL" id="KGX92787.1"/>
    </source>
</evidence>
<dbReference type="EMBL" id="AVPE01000005">
    <property type="protein sequence ID" value="KGX92787.1"/>
    <property type="molecule type" value="Genomic_DNA"/>
</dbReference>
<evidence type="ECO:0008006" key="4">
    <source>
        <dbReference type="Google" id="ProtNLM"/>
    </source>
</evidence>
<dbReference type="eggNOG" id="ENOG50335K6">
    <property type="taxonomic scope" value="Bacteria"/>
</dbReference>
<keyword evidence="3" id="KW-1185">Reference proteome</keyword>